<evidence type="ECO:0000256" key="4">
    <source>
        <dbReference type="ARBA" id="ARBA00022692"/>
    </source>
</evidence>
<comment type="similarity">
    <text evidence="2">Belongs to the V-ATPase e1/e2 subunit family.</text>
</comment>
<proteinExistence type="inferred from homology"/>
<evidence type="ECO:0000313" key="10">
    <source>
        <dbReference type="EMBL" id="KAF5398839.1"/>
    </source>
</evidence>
<dbReference type="GO" id="GO:0012505">
    <property type="term" value="C:endomembrane system"/>
    <property type="evidence" value="ECO:0007669"/>
    <property type="project" value="UniProtKB-SubCell"/>
</dbReference>
<dbReference type="PANTHER" id="PTHR12263">
    <property type="entry name" value="VACUOLAR ATP SYNTHASE SUBUNIT H"/>
    <property type="match status" value="1"/>
</dbReference>
<evidence type="ECO:0000256" key="7">
    <source>
        <dbReference type="ARBA" id="ARBA00023065"/>
    </source>
</evidence>
<protein>
    <submittedName>
        <fullName evidence="10">V-type proton ATPase subunit</fullName>
    </submittedName>
</protein>
<gene>
    <name evidence="10" type="ORF">PHET_07681</name>
</gene>
<accession>A0A8J4T6S3</accession>
<dbReference type="AlphaFoldDB" id="A0A8J4T6S3"/>
<reference evidence="10" key="1">
    <citation type="submission" date="2019-05" db="EMBL/GenBank/DDBJ databases">
        <title>Annotation for the trematode Paragonimus heterotremus.</title>
        <authorList>
            <person name="Choi Y.-J."/>
        </authorList>
    </citation>
    <scope>NUCLEOTIDE SEQUENCE</scope>
    <source>
        <strain evidence="10">LC</strain>
    </source>
</reference>
<evidence type="ECO:0000313" key="11">
    <source>
        <dbReference type="Proteomes" id="UP000748531"/>
    </source>
</evidence>
<keyword evidence="6 9" id="KW-1133">Transmembrane helix</keyword>
<organism evidence="10 11">
    <name type="scientific">Paragonimus heterotremus</name>
    <dbReference type="NCBI Taxonomy" id="100268"/>
    <lineage>
        <taxon>Eukaryota</taxon>
        <taxon>Metazoa</taxon>
        <taxon>Spiralia</taxon>
        <taxon>Lophotrochozoa</taxon>
        <taxon>Platyhelminthes</taxon>
        <taxon>Trematoda</taxon>
        <taxon>Digenea</taxon>
        <taxon>Plagiorchiida</taxon>
        <taxon>Troglotremata</taxon>
        <taxon>Troglotrematidae</taxon>
        <taxon>Paragonimus</taxon>
    </lineage>
</organism>
<dbReference type="Proteomes" id="UP000748531">
    <property type="component" value="Unassembled WGS sequence"/>
</dbReference>
<name>A0A8J4T6S3_9TREM</name>
<feature type="transmembrane region" description="Helical" evidence="9">
    <location>
        <begin position="36"/>
        <end position="61"/>
    </location>
</feature>
<keyword evidence="3" id="KW-0813">Transport</keyword>
<dbReference type="Pfam" id="PF05493">
    <property type="entry name" value="ATP_synt_H"/>
    <property type="match status" value="1"/>
</dbReference>
<evidence type="ECO:0000256" key="3">
    <source>
        <dbReference type="ARBA" id="ARBA00022448"/>
    </source>
</evidence>
<evidence type="ECO:0000256" key="1">
    <source>
        <dbReference type="ARBA" id="ARBA00004127"/>
    </source>
</evidence>
<keyword evidence="4 9" id="KW-0812">Transmembrane</keyword>
<evidence type="ECO:0000256" key="2">
    <source>
        <dbReference type="ARBA" id="ARBA00008328"/>
    </source>
</evidence>
<keyword evidence="8 9" id="KW-0472">Membrane</keyword>
<dbReference type="GO" id="GO:0046961">
    <property type="term" value="F:proton-transporting ATPase activity, rotational mechanism"/>
    <property type="evidence" value="ECO:0007669"/>
    <property type="project" value="InterPro"/>
</dbReference>
<keyword evidence="11" id="KW-1185">Reference proteome</keyword>
<dbReference type="GO" id="GO:0033179">
    <property type="term" value="C:proton-transporting V-type ATPase, V0 domain"/>
    <property type="evidence" value="ECO:0007669"/>
    <property type="project" value="InterPro"/>
</dbReference>
<dbReference type="PANTHER" id="PTHR12263:SF0">
    <property type="entry name" value="V-TYPE PROTON ATPASE SUBUNIT"/>
    <property type="match status" value="1"/>
</dbReference>
<keyword evidence="7" id="KW-0406">Ion transport</keyword>
<dbReference type="InterPro" id="IPR008389">
    <property type="entry name" value="ATPase_V0-cplx_e1/e2_su"/>
</dbReference>
<evidence type="ECO:0000256" key="8">
    <source>
        <dbReference type="ARBA" id="ARBA00023136"/>
    </source>
</evidence>
<comment type="subcellular location">
    <subcellularLocation>
        <location evidence="1">Endomembrane system</location>
        <topology evidence="1">Multi-pass membrane protein</topology>
    </subcellularLocation>
</comment>
<evidence type="ECO:0000256" key="9">
    <source>
        <dbReference type="SAM" id="Phobius"/>
    </source>
</evidence>
<sequence length="112" mass="12734">MESARGFYIPLAVVSIFWLLVAILGPVFVPKGPHRTLIVVSTLLTAGCCYIFWLGIFLAQYKPIFGPVLPRRTLFIMEKYWKVSSVFDCTLFDVFIYGNPSFLTLCLCLMLD</sequence>
<evidence type="ECO:0000256" key="5">
    <source>
        <dbReference type="ARBA" id="ARBA00022781"/>
    </source>
</evidence>
<evidence type="ECO:0000256" key="6">
    <source>
        <dbReference type="ARBA" id="ARBA00022989"/>
    </source>
</evidence>
<comment type="caution">
    <text evidence="10">The sequence shown here is derived from an EMBL/GenBank/DDBJ whole genome shotgun (WGS) entry which is preliminary data.</text>
</comment>
<dbReference type="OrthoDB" id="1508846at2759"/>
<dbReference type="EMBL" id="LUCH01004592">
    <property type="protein sequence ID" value="KAF5398839.1"/>
    <property type="molecule type" value="Genomic_DNA"/>
</dbReference>
<keyword evidence="5" id="KW-0375">Hydrogen ion transport</keyword>
<feature type="transmembrane region" description="Helical" evidence="9">
    <location>
        <begin position="6"/>
        <end position="29"/>
    </location>
</feature>